<reference evidence="1 2" key="1">
    <citation type="submission" date="2020-08" db="EMBL/GenBank/DDBJ databases">
        <title>Genomic Encyclopedia of Type Strains, Phase IV (KMG-V): Genome sequencing to study the core and pangenomes of soil and plant-associated prokaryotes.</title>
        <authorList>
            <person name="Whitman W."/>
        </authorList>
    </citation>
    <scope>NUCLEOTIDE SEQUENCE [LARGE SCALE GENOMIC DNA]</scope>
    <source>
        <strain evidence="1 2">MP601</strain>
    </source>
</reference>
<evidence type="ECO:0000313" key="2">
    <source>
        <dbReference type="Proteomes" id="UP000548326"/>
    </source>
</evidence>
<keyword evidence="1" id="KW-0413">Isomerase</keyword>
<gene>
    <name evidence="1" type="ORF">HDF22_000448</name>
</gene>
<proteinExistence type="predicted"/>
<evidence type="ECO:0000313" key="1">
    <source>
        <dbReference type="EMBL" id="MBB6126347.1"/>
    </source>
</evidence>
<dbReference type="RefSeq" id="WP_183585348.1">
    <property type="nucleotide sequence ID" value="NZ_JACHCA010000001.1"/>
</dbReference>
<dbReference type="EMBL" id="JACHCA010000001">
    <property type="protein sequence ID" value="MBB6126347.1"/>
    <property type="molecule type" value="Genomic_DNA"/>
</dbReference>
<dbReference type="GO" id="GO:0016853">
    <property type="term" value="F:isomerase activity"/>
    <property type="evidence" value="ECO:0007669"/>
    <property type="project" value="UniProtKB-KW"/>
</dbReference>
<dbReference type="Proteomes" id="UP000548326">
    <property type="component" value="Unassembled WGS sequence"/>
</dbReference>
<protein>
    <submittedName>
        <fullName evidence="1">Thiol-disulfide isomerase/thioredoxin</fullName>
    </submittedName>
</protein>
<comment type="caution">
    <text evidence="1">The sequence shown here is derived from an EMBL/GenBank/DDBJ whole genome shotgun (WGS) entry which is preliminary data.</text>
</comment>
<sequence>MKNITIKIKKAIQTDVPWKIDQFYIFLEAVRVSNLKVSYWDNEENWATLLSEKITVGYLWRKYPLLLLLIEHESDMVRILSEFEYVVPILVANLVTEELIIDPDPLLIDRVGELEYGQPLSATDIWFYTT</sequence>
<organism evidence="1 2">
    <name type="scientific">Mucilaginibacter lappiensis</name>
    <dbReference type="NCBI Taxonomy" id="354630"/>
    <lineage>
        <taxon>Bacteria</taxon>
        <taxon>Pseudomonadati</taxon>
        <taxon>Bacteroidota</taxon>
        <taxon>Sphingobacteriia</taxon>
        <taxon>Sphingobacteriales</taxon>
        <taxon>Sphingobacteriaceae</taxon>
        <taxon>Mucilaginibacter</taxon>
    </lineage>
</organism>
<accession>A0A841J6C1</accession>
<dbReference type="AlphaFoldDB" id="A0A841J6C1"/>
<name>A0A841J6C1_9SPHI</name>